<keyword evidence="5" id="KW-0539">Nucleus</keyword>
<dbReference type="InterPro" id="IPR006773">
    <property type="entry name" value="Rpn13/ADRM1"/>
</dbReference>
<protein>
    <recommendedName>
        <fullName evidence="6">Pru domain-containing protein</fullName>
    </recommendedName>
</protein>
<evidence type="ECO:0000256" key="1">
    <source>
        <dbReference type="ARBA" id="ARBA00004123"/>
    </source>
</evidence>
<organism evidence="7 8">
    <name type="scientific">Cryptosporidium canis</name>
    <dbReference type="NCBI Taxonomy" id="195482"/>
    <lineage>
        <taxon>Eukaryota</taxon>
        <taxon>Sar</taxon>
        <taxon>Alveolata</taxon>
        <taxon>Apicomplexa</taxon>
        <taxon>Conoidasida</taxon>
        <taxon>Coccidia</taxon>
        <taxon>Eucoccidiorida</taxon>
        <taxon>Eimeriorina</taxon>
        <taxon>Cryptosporidiidae</taxon>
        <taxon>Cryptosporidium</taxon>
    </lineage>
</organism>
<evidence type="ECO:0000256" key="3">
    <source>
        <dbReference type="ARBA" id="ARBA00022490"/>
    </source>
</evidence>
<evidence type="ECO:0000256" key="4">
    <source>
        <dbReference type="ARBA" id="ARBA00022942"/>
    </source>
</evidence>
<evidence type="ECO:0000256" key="2">
    <source>
        <dbReference type="ARBA" id="ARBA00004496"/>
    </source>
</evidence>
<dbReference type="InterPro" id="IPR044868">
    <property type="entry name" value="Rpn13/ADRM1_Pru"/>
</dbReference>
<dbReference type="Proteomes" id="UP001071777">
    <property type="component" value="Unassembled WGS sequence"/>
</dbReference>
<comment type="caution">
    <text evidence="7">The sequence shown here is derived from an EMBL/GenBank/DDBJ whole genome shotgun (WGS) entry which is preliminary data.</text>
</comment>
<dbReference type="PANTHER" id="PTHR12225">
    <property type="entry name" value="ADHESION REGULATING MOLECULE 1 110 KDA CELL MEMBRANE GLYCOPROTEIN"/>
    <property type="match status" value="1"/>
</dbReference>
<feature type="domain" description="Pru" evidence="6">
    <location>
        <begin position="3"/>
        <end position="114"/>
    </location>
</feature>
<keyword evidence="4" id="KW-0647">Proteasome</keyword>
<proteinExistence type="predicted"/>
<dbReference type="Pfam" id="PF16550">
    <property type="entry name" value="RPN13_C"/>
    <property type="match status" value="1"/>
</dbReference>
<name>A0ABQ8PAR6_9CRYT</name>
<reference evidence="7" key="1">
    <citation type="submission" date="2022-10" db="EMBL/GenBank/DDBJ databases">
        <title>Adaptive evolution leads to modifications in subtelomeric GC content in a zoonotic Cryptosporidium species.</title>
        <authorList>
            <person name="Li J."/>
            <person name="Feng Y."/>
            <person name="Xiao L."/>
        </authorList>
    </citation>
    <scope>NUCLEOTIDE SEQUENCE</scope>
    <source>
        <strain evidence="7">25894</strain>
    </source>
</reference>
<gene>
    <name evidence="7" type="ORF">OJ252_1540</name>
</gene>
<comment type="subcellular location">
    <subcellularLocation>
        <location evidence="2">Cytoplasm</location>
    </subcellularLocation>
    <subcellularLocation>
        <location evidence="1">Nucleus</location>
    </subcellularLocation>
</comment>
<evidence type="ECO:0000259" key="6">
    <source>
        <dbReference type="PROSITE" id="PS51917"/>
    </source>
</evidence>
<sequence length="246" mass="28432">MQASVEVIKEYKIGKMTWDGKIVKACTDKGKLQLVKDLNGNVYKITWYNIEKQVIEDEVIIESGLEFVAINESKSKNVFTLKKNLQPVSIFWIQDNKLCLEDCLNELNHQIKLILDNNTSNSENLNNTIRNIIERMNGNVNRKRIPLSDILTREIINELKQDPNLIEELKEQMPPNQQNIQDINAALNCPQLRYTMRLLDESIYSEQIIALSAALGLDINFDSLVNKNPMHVFINALNEKYNEEKK</sequence>
<evidence type="ECO:0000256" key="5">
    <source>
        <dbReference type="ARBA" id="ARBA00023242"/>
    </source>
</evidence>
<dbReference type="Pfam" id="PF04683">
    <property type="entry name" value="Rpn13_ADRM1_Pru"/>
    <property type="match status" value="1"/>
</dbReference>
<evidence type="ECO:0000313" key="7">
    <source>
        <dbReference type="EMBL" id="KAJ1611358.1"/>
    </source>
</evidence>
<dbReference type="InterPro" id="IPR032368">
    <property type="entry name" value="RPN13_DEUBAD"/>
</dbReference>
<accession>A0ABQ8PAR6</accession>
<dbReference type="EMBL" id="JAPCXB010000060">
    <property type="protein sequence ID" value="KAJ1611358.1"/>
    <property type="molecule type" value="Genomic_DNA"/>
</dbReference>
<dbReference type="PANTHER" id="PTHR12225:SF0">
    <property type="entry name" value="PROTEASOMAL UBIQUITIN RECEPTOR ADRM1"/>
    <property type="match status" value="1"/>
</dbReference>
<dbReference type="PROSITE" id="PS51917">
    <property type="entry name" value="PRU"/>
    <property type="match status" value="1"/>
</dbReference>
<keyword evidence="3" id="KW-0963">Cytoplasm</keyword>
<dbReference type="Gene3D" id="1.10.2020.20">
    <property type="match status" value="1"/>
</dbReference>
<keyword evidence="8" id="KW-1185">Reference proteome</keyword>
<dbReference type="Gene3D" id="2.30.29.70">
    <property type="entry name" value="Proteasomal ubiquitin receptor Rpn13/ADRM1"/>
    <property type="match status" value="1"/>
</dbReference>
<dbReference type="InterPro" id="IPR038633">
    <property type="entry name" value="Rpn13/ADRM1_Pru_sf"/>
</dbReference>
<dbReference type="InterPro" id="IPR038108">
    <property type="entry name" value="RPN13_DEUBAD_sf"/>
</dbReference>
<evidence type="ECO:0000313" key="8">
    <source>
        <dbReference type="Proteomes" id="UP001071777"/>
    </source>
</evidence>